<dbReference type="Gene3D" id="2.60.40.790">
    <property type="match status" value="1"/>
</dbReference>
<gene>
    <name evidence="4" type="ORF">R3I93_023107</name>
</gene>
<evidence type="ECO:0000256" key="2">
    <source>
        <dbReference type="RuleBase" id="RU003616"/>
    </source>
</evidence>
<dbReference type="InterPro" id="IPR002068">
    <property type="entry name" value="A-crystallin/Hsp20_dom"/>
</dbReference>
<sequence length="230" mass="24930">MHCVCSLYEARSRLLSSTREPMASSASSFQRSSRYSTSTVRSFNSDPLHPRLHSEFGEETSISSGASGFEPEAFGRCHGDVQDESSWGESFGGYHGYQGDRESFGGYHGNQTPQGGNQGDWILGDDVQARGVSAVRARGNRYFLSADVSGFEPHEVVVVAYNQRVVIHAEKIGADGIVAGKFTHKSVLPADMNPLSVSSELTAEKTLIISIERIRDPCLPPSNSPLTSDL</sequence>
<dbReference type="Proteomes" id="UP001364617">
    <property type="component" value="Unassembled WGS sequence"/>
</dbReference>
<feature type="domain" description="SHSP" evidence="3">
    <location>
        <begin position="123"/>
        <end position="229"/>
    </location>
</feature>
<organism evidence="4 5">
    <name type="scientific">Phoxinus phoxinus</name>
    <name type="common">Eurasian minnow</name>
    <dbReference type="NCBI Taxonomy" id="58324"/>
    <lineage>
        <taxon>Eukaryota</taxon>
        <taxon>Metazoa</taxon>
        <taxon>Chordata</taxon>
        <taxon>Craniata</taxon>
        <taxon>Vertebrata</taxon>
        <taxon>Euteleostomi</taxon>
        <taxon>Actinopterygii</taxon>
        <taxon>Neopterygii</taxon>
        <taxon>Teleostei</taxon>
        <taxon>Ostariophysi</taxon>
        <taxon>Cypriniformes</taxon>
        <taxon>Leuciscidae</taxon>
        <taxon>Phoxininae</taxon>
        <taxon>Phoxinus</taxon>
    </lineage>
</organism>
<dbReference type="PANTHER" id="PTHR46907:SF1">
    <property type="entry name" value="HEAT SHOCK PROTEIN FAMILY B (SMALL) MEMBER 7"/>
    <property type="match status" value="1"/>
</dbReference>
<keyword evidence="5" id="KW-1185">Reference proteome</keyword>
<comment type="similarity">
    <text evidence="1 2">Belongs to the small heat shock protein (HSP20) family.</text>
</comment>
<dbReference type="AlphaFoldDB" id="A0AAN9C554"/>
<dbReference type="PROSITE" id="PS01031">
    <property type="entry name" value="SHSP"/>
    <property type="match status" value="1"/>
</dbReference>
<name>A0AAN9C554_9TELE</name>
<reference evidence="4 5" key="1">
    <citation type="submission" date="2024-02" db="EMBL/GenBank/DDBJ databases">
        <title>Chromosome-level genome assembly of the Eurasian Minnow (Phoxinus phoxinus).</title>
        <authorList>
            <person name="Oriowo T.O."/>
            <person name="Martin S."/>
            <person name="Stange M."/>
            <person name="Chrysostomakis Y."/>
            <person name="Brown T."/>
            <person name="Winkler S."/>
            <person name="Kukowka S."/>
            <person name="Myers E.W."/>
            <person name="Bohne A."/>
        </authorList>
    </citation>
    <scope>NUCLEOTIDE SEQUENCE [LARGE SCALE GENOMIC DNA]</scope>
    <source>
        <strain evidence="4">ZFMK-TIS-60720</strain>
        <tissue evidence="4">Whole Organism</tissue>
    </source>
</reference>
<evidence type="ECO:0000313" key="4">
    <source>
        <dbReference type="EMBL" id="KAK7118934.1"/>
    </source>
</evidence>
<dbReference type="EMBL" id="JAYKXH010000061">
    <property type="protein sequence ID" value="KAK7118934.1"/>
    <property type="molecule type" value="Genomic_DNA"/>
</dbReference>
<dbReference type="SUPFAM" id="SSF49764">
    <property type="entry name" value="HSP20-like chaperones"/>
    <property type="match status" value="1"/>
</dbReference>
<accession>A0AAN9C554</accession>
<comment type="caution">
    <text evidence="4">The sequence shown here is derived from an EMBL/GenBank/DDBJ whole genome shotgun (WGS) entry which is preliminary data.</text>
</comment>
<dbReference type="Pfam" id="PF00011">
    <property type="entry name" value="HSP20"/>
    <property type="match status" value="1"/>
</dbReference>
<protein>
    <recommendedName>
        <fullName evidence="3">SHSP domain-containing protein</fullName>
    </recommendedName>
</protein>
<evidence type="ECO:0000256" key="1">
    <source>
        <dbReference type="PROSITE-ProRule" id="PRU00285"/>
    </source>
</evidence>
<evidence type="ECO:0000313" key="5">
    <source>
        <dbReference type="Proteomes" id="UP001364617"/>
    </source>
</evidence>
<evidence type="ECO:0000259" key="3">
    <source>
        <dbReference type="PROSITE" id="PS01031"/>
    </source>
</evidence>
<proteinExistence type="inferred from homology"/>
<dbReference type="InterPro" id="IPR008978">
    <property type="entry name" value="HSP20-like_chaperone"/>
</dbReference>
<dbReference type="PANTHER" id="PTHR46907">
    <property type="entry name" value="HEAT SHOCK PROTEIN BETA-7-RELATED"/>
    <property type="match status" value="1"/>
</dbReference>